<sequence>MGVWRVGQSAAEQRSSRAQPRLYAVRTVAGRELDVALIMEQRVKDENIPIYAIIVPPQIRGYVIVETSAAFHAANAIQGIRYAKGVVPGVLRYEDVESLLKPEAVVETLKPGDIVEIISGPFRGMKAQVVRVQPGKNEVVLNVLEVEYPLQITVPGDSVRPARERGS</sequence>
<evidence type="ECO:0000256" key="4">
    <source>
        <dbReference type="HAMAP-Rule" id="MF_00950"/>
    </source>
</evidence>
<dbReference type="CDD" id="cd09887">
    <property type="entry name" value="NGN_Arch"/>
    <property type="match status" value="1"/>
</dbReference>
<reference evidence="8 9" key="1">
    <citation type="submission" date="2015-11" db="EMBL/GenBank/DDBJ databases">
        <title>Genome sequence of Pyrodictium occultum PL-19, a marine hyperthermophilic archaeon isolated from Volcano, Italy.</title>
        <authorList>
            <person name="Utturkar S."/>
            <person name="Huber H."/>
            <person name="Leptihn S."/>
            <person name="Brown S."/>
            <person name="Stetter K.O."/>
            <person name="Podar M."/>
        </authorList>
    </citation>
    <scope>NUCLEOTIDE SEQUENCE [LARGE SCALE GENOMIC DNA]</scope>
    <source>
        <strain evidence="8 9">PL-19</strain>
    </source>
</reference>
<dbReference type="GO" id="GO:0006355">
    <property type="term" value="P:regulation of DNA-templated transcription"/>
    <property type="evidence" value="ECO:0007669"/>
    <property type="project" value="UniProtKB-UniRule"/>
</dbReference>
<dbReference type="Gene3D" id="3.30.70.940">
    <property type="entry name" value="NusG, N-terminal domain"/>
    <property type="match status" value="1"/>
</dbReference>
<dbReference type="STRING" id="2309.CF15_02265"/>
<dbReference type="EMBL" id="LNTB01000001">
    <property type="protein sequence ID" value="KSW11665.1"/>
    <property type="molecule type" value="Genomic_DNA"/>
</dbReference>
<comment type="similarity">
    <text evidence="1">Belongs to the SPT5 family.</text>
</comment>
<keyword evidence="2 4" id="KW-0805">Transcription regulation</keyword>
<dbReference type="NCBIfam" id="TIGR00405">
    <property type="entry name" value="KOW_elon_Spt5"/>
    <property type="match status" value="1"/>
</dbReference>
<dbReference type="OrthoDB" id="371863at2157"/>
<evidence type="ECO:0000256" key="1">
    <source>
        <dbReference type="ARBA" id="ARBA00006956"/>
    </source>
</evidence>
<dbReference type="Pfam" id="PF00467">
    <property type="entry name" value="KOW"/>
    <property type="match status" value="1"/>
</dbReference>
<feature type="domain" description="NusG-like N-terminal" evidence="6">
    <location>
        <begin position="19"/>
        <end position="103"/>
    </location>
</feature>
<dbReference type="PROSITE" id="PS01108">
    <property type="entry name" value="RIBOSOMAL_L24"/>
    <property type="match status" value="1"/>
</dbReference>
<gene>
    <name evidence="4" type="primary">spt5</name>
    <name evidence="8" type="ORF">CF15_02265</name>
</gene>
<dbReference type="GO" id="GO:0003746">
    <property type="term" value="F:translation elongation factor activity"/>
    <property type="evidence" value="ECO:0007669"/>
    <property type="project" value="InterPro"/>
</dbReference>
<evidence type="ECO:0000313" key="9">
    <source>
        <dbReference type="Proteomes" id="UP000053352"/>
    </source>
</evidence>
<dbReference type="InterPro" id="IPR005824">
    <property type="entry name" value="KOW"/>
</dbReference>
<dbReference type="GO" id="GO:0005840">
    <property type="term" value="C:ribosome"/>
    <property type="evidence" value="ECO:0007669"/>
    <property type="project" value="InterPro"/>
</dbReference>
<comment type="subunit">
    <text evidence="4">Heterodimer composed of Spt4 and Spt5. Interacts with RNA polymerase (RNAP).</text>
</comment>
<dbReference type="AlphaFoldDB" id="A0A0V8RUD0"/>
<dbReference type="SMART" id="SM00738">
    <property type="entry name" value="NGN"/>
    <property type="match status" value="1"/>
</dbReference>
<comment type="similarity">
    <text evidence="4">Belongs to the archaeal Spt5 family.</text>
</comment>
<dbReference type="InterPro" id="IPR008991">
    <property type="entry name" value="Translation_prot_SH3-like_sf"/>
</dbReference>
<keyword evidence="3 4" id="KW-0804">Transcription</keyword>
<comment type="function">
    <text evidence="4">Stimulates transcription elongation.</text>
</comment>
<dbReference type="SUPFAM" id="SSF50104">
    <property type="entry name" value="Translation proteins SH3-like domain"/>
    <property type="match status" value="1"/>
</dbReference>
<dbReference type="InterPro" id="IPR005100">
    <property type="entry name" value="NGN-domain"/>
</dbReference>
<feature type="domain" description="KOW" evidence="7">
    <location>
        <begin position="108"/>
        <end position="135"/>
    </location>
</feature>
<dbReference type="GO" id="GO:0006354">
    <property type="term" value="P:DNA-templated transcription elongation"/>
    <property type="evidence" value="ECO:0007669"/>
    <property type="project" value="InterPro"/>
</dbReference>
<accession>A0A0V8RUD0</accession>
<dbReference type="InterPro" id="IPR014722">
    <property type="entry name" value="Rib_uL2_dom2"/>
</dbReference>
<name>A0A0V8RUD0_PYROC</name>
<evidence type="ECO:0000256" key="5">
    <source>
        <dbReference type="NCBIfam" id="TIGR00405"/>
    </source>
</evidence>
<evidence type="ECO:0000256" key="2">
    <source>
        <dbReference type="ARBA" id="ARBA00023015"/>
    </source>
</evidence>
<dbReference type="InterPro" id="IPR011590">
    <property type="entry name" value="Spt5_arc"/>
</dbReference>
<evidence type="ECO:0000259" key="7">
    <source>
        <dbReference type="SMART" id="SM00739"/>
    </source>
</evidence>
<evidence type="ECO:0000259" key="6">
    <source>
        <dbReference type="SMART" id="SM00738"/>
    </source>
</evidence>
<dbReference type="CDD" id="cd06091">
    <property type="entry name" value="KOW_NusG"/>
    <property type="match status" value="1"/>
</dbReference>
<comment type="caution">
    <text evidence="8">The sequence shown here is derived from an EMBL/GenBank/DDBJ whole genome shotgun (WGS) entry which is preliminary data.</text>
</comment>
<evidence type="ECO:0000313" key="8">
    <source>
        <dbReference type="EMBL" id="KSW11665.1"/>
    </source>
</evidence>
<proteinExistence type="inferred from homology"/>
<dbReference type="Proteomes" id="UP000053352">
    <property type="component" value="Unassembled WGS sequence"/>
</dbReference>
<dbReference type="SMART" id="SM00739">
    <property type="entry name" value="KOW"/>
    <property type="match status" value="1"/>
</dbReference>
<dbReference type="Gene3D" id="2.30.30.30">
    <property type="match status" value="1"/>
</dbReference>
<organism evidence="8 9">
    <name type="scientific">Pyrodictium occultum</name>
    <dbReference type="NCBI Taxonomy" id="2309"/>
    <lineage>
        <taxon>Archaea</taxon>
        <taxon>Thermoproteota</taxon>
        <taxon>Thermoprotei</taxon>
        <taxon>Desulfurococcales</taxon>
        <taxon>Pyrodictiaceae</taxon>
        <taxon>Pyrodictium</taxon>
    </lineage>
</organism>
<dbReference type="InterPro" id="IPR006645">
    <property type="entry name" value="NGN-like_dom"/>
</dbReference>
<dbReference type="HAMAP" id="MF_00950">
    <property type="entry name" value="Spt5_arch"/>
    <property type="match status" value="1"/>
</dbReference>
<protein>
    <recommendedName>
        <fullName evidence="4 5">Transcription elongation factor Spt5</fullName>
    </recommendedName>
</protein>
<dbReference type="GO" id="GO:0003735">
    <property type="term" value="F:structural constituent of ribosome"/>
    <property type="evidence" value="ECO:0007669"/>
    <property type="project" value="InterPro"/>
</dbReference>
<dbReference type="InterPro" id="IPR036735">
    <property type="entry name" value="NGN_dom_sf"/>
</dbReference>
<dbReference type="Pfam" id="PF03439">
    <property type="entry name" value="Spt5-NGN"/>
    <property type="match status" value="1"/>
</dbReference>
<keyword evidence="9" id="KW-1185">Reference proteome</keyword>
<dbReference type="InterPro" id="IPR005825">
    <property type="entry name" value="Ribosomal_uL24_CS"/>
</dbReference>
<evidence type="ECO:0000256" key="3">
    <source>
        <dbReference type="ARBA" id="ARBA00023163"/>
    </source>
</evidence>